<evidence type="ECO:0000256" key="11">
    <source>
        <dbReference type="SAM" id="SignalP"/>
    </source>
</evidence>
<dbReference type="eggNOG" id="COG0810">
    <property type="taxonomic scope" value="Bacteria"/>
</dbReference>
<dbReference type="KEGG" id="aco:Amico_0337"/>
<dbReference type="RefSeq" id="WP_013047746.1">
    <property type="nucleotide sequence ID" value="NC_014011.1"/>
</dbReference>
<evidence type="ECO:0000256" key="6">
    <source>
        <dbReference type="ARBA" id="ARBA00022692"/>
    </source>
</evidence>
<dbReference type="Pfam" id="PF03544">
    <property type="entry name" value="TonB_C"/>
    <property type="match status" value="1"/>
</dbReference>
<dbReference type="InterPro" id="IPR051045">
    <property type="entry name" value="TonB-dependent_transducer"/>
</dbReference>
<dbReference type="EMBL" id="CP001997">
    <property type="protein sequence ID" value="ADE56480.1"/>
    <property type="molecule type" value="Genomic_DNA"/>
</dbReference>
<evidence type="ECO:0000259" key="12">
    <source>
        <dbReference type="PROSITE" id="PS52015"/>
    </source>
</evidence>
<sequence>MKRFMLPFICSFFLHICLLIGLSVLATGATAPFAPPQKTMTLRLVSVPFPKSERPKDNSSLYDTPRENYKEETKPTQKTETKIKEEKPAKSIPKAKTKPSELSEKKDVSQKKTTTQRQTPVKQKSANVLNAAANETQGSTAKKMSMNKSRAPLPQHQESNLAIEPVDVASLSIKKREKPLYPLLSRRKGEEGKGIFIAIVEKGKVITIETEQSCGYDRLDKAAYRALKTWLFSEDFTGKVRIPVIFSLKD</sequence>
<dbReference type="STRING" id="572547.Amico_0337"/>
<feature type="compositionally biased region" description="Basic and acidic residues" evidence="10">
    <location>
        <begin position="64"/>
        <end position="89"/>
    </location>
</feature>
<protein>
    <submittedName>
        <fullName evidence="13">TonB family protein</fullName>
    </submittedName>
</protein>
<keyword evidence="9" id="KW-0472">Membrane</keyword>
<feature type="domain" description="TonB C-terminal" evidence="12">
    <location>
        <begin position="166"/>
        <end position="250"/>
    </location>
</feature>
<evidence type="ECO:0000256" key="2">
    <source>
        <dbReference type="ARBA" id="ARBA00006555"/>
    </source>
</evidence>
<evidence type="ECO:0000256" key="7">
    <source>
        <dbReference type="ARBA" id="ARBA00022927"/>
    </source>
</evidence>
<dbReference type="InterPro" id="IPR037682">
    <property type="entry name" value="TonB_C"/>
</dbReference>
<feature type="signal peptide" evidence="11">
    <location>
        <begin position="1"/>
        <end position="26"/>
    </location>
</feature>
<keyword evidence="11" id="KW-0732">Signal</keyword>
<proteinExistence type="inferred from homology"/>
<dbReference type="GO" id="GO:0015031">
    <property type="term" value="P:protein transport"/>
    <property type="evidence" value="ECO:0007669"/>
    <property type="project" value="UniProtKB-KW"/>
</dbReference>
<dbReference type="HOGENOM" id="CLU_1109616_0_0_0"/>
<evidence type="ECO:0000256" key="1">
    <source>
        <dbReference type="ARBA" id="ARBA00004383"/>
    </source>
</evidence>
<feature type="compositionally biased region" description="Polar residues" evidence="10">
    <location>
        <begin position="111"/>
        <end position="143"/>
    </location>
</feature>
<dbReference type="NCBIfam" id="TIGR01352">
    <property type="entry name" value="tonB_Cterm"/>
    <property type="match status" value="1"/>
</dbReference>
<dbReference type="OrthoDB" id="6430at2"/>
<keyword evidence="5" id="KW-0997">Cell inner membrane</keyword>
<reference evidence="13 14" key="1">
    <citation type="journal article" date="2010" name="Stand. Genomic Sci.">
        <title>Complete genome sequence of Aminobacterium colombiense type strain (ALA-1).</title>
        <authorList>
            <person name="Chertkov O."/>
            <person name="Sikorski J."/>
            <person name="Brambilla E."/>
            <person name="Lapidus A."/>
            <person name="Copeland A."/>
            <person name="Glavina Del Rio T."/>
            <person name="Nolan M."/>
            <person name="Lucas S."/>
            <person name="Tice H."/>
            <person name="Cheng J.F."/>
            <person name="Han C."/>
            <person name="Detter J.C."/>
            <person name="Bruce D."/>
            <person name="Tapia R."/>
            <person name="Goodwin L."/>
            <person name="Pitluck S."/>
            <person name="Liolios K."/>
            <person name="Ivanova N."/>
            <person name="Mavromatis K."/>
            <person name="Ovchinnikova G."/>
            <person name="Pati A."/>
            <person name="Chen A."/>
            <person name="Palaniappan K."/>
            <person name="Land M."/>
            <person name="Hauser L."/>
            <person name="Chang Y.J."/>
            <person name="Jeffries C.D."/>
            <person name="Spring S."/>
            <person name="Rohde M."/>
            <person name="Goker M."/>
            <person name="Bristow J."/>
            <person name="Eisen J.A."/>
            <person name="Markowitz V."/>
            <person name="Hugenholtz P."/>
            <person name="Kyrpides N.C."/>
            <person name="Klenk H.P."/>
        </authorList>
    </citation>
    <scope>NUCLEOTIDE SEQUENCE [LARGE SCALE GENOMIC DNA]</scope>
    <source>
        <strain evidence="14">DSM 12261 / ALA-1</strain>
    </source>
</reference>
<dbReference type="SUPFAM" id="SSF74653">
    <property type="entry name" value="TolA/TonB C-terminal domain"/>
    <property type="match status" value="1"/>
</dbReference>
<keyword evidence="7" id="KW-0653">Protein transport</keyword>
<keyword evidence="14" id="KW-1185">Reference proteome</keyword>
<dbReference type="AlphaFoldDB" id="D5ED48"/>
<feature type="compositionally biased region" description="Basic and acidic residues" evidence="10">
    <location>
        <begin position="98"/>
        <end position="110"/>
    </location>
</feature>
<evidence type="ECO:0000313" key="14">
    <source>
        <dbReference type="Proteomes" id="UP000002366"/>
    </source>
</evidence>
<organism evidence="13 14">
    <name type="scientific">Aminobacterium colombiense (strain DSM 12261 / ALA-1)</name>
    <dbReference type="NCBI Taxonomy" id="572547"/>
    <lineage>
        <taxon>Bacteria</taxon>
        <taxon>Thermotogati</taxon>
        <taxon>Synergistota</taxon>
        <taxon>Synergistia</taxon>
        <taxon>Synergistales</taxon>
        <taxon>Aminobacteriaceae</taxon>
        <taxon>Aminobacterium</taxon>
    </lineage>
</organism>
<evidence type="ECO:0000256" key="9">
    <source>
        <dbReference type="ARBA" id="ARBA00023136"/>
    </source>
</evidence>
<dbReference type="GO" id="GO:0055085">
    <property type="term" value="P:transmembrane transport"/>
    <property type="evidence" value="ECO:0007669"/>
    <property type="project" value="InterPro"/>
</dbReference>
<accession>D5ED48</accession>
<evidence type="ECO:0000256" key="10">
    <source>
        <dbReference type="SAM" id="MobiDB-lite"/>
    </source>
</evidence>
<name>D5ED48_AMICL</name>
<gene>
    <name evidence="13" type="ordered locus">Amico_0337</name>
</gene>
<keyword evidence="4" id="KW-1003">Cell membrane</keyword>
<dbReference type="PANTHER" id="PTHR33446">
    <property type="entry name" value="PROTEIN TONB-RELATED"/>
    <property type="match status" value="1"/>
</dbReference>
<dbReference type="GO" id="GO:0005886">
    <property type="term" value="C:plasma membrane"/>
    <property type="evidence" value="ECO:0007669"/>
    <property type="project" value="UniProtKB-SubCell"/>
</dbReference>
<keyword evidence="3" id="KW-0813">Transport</keyword>
<keyword evidence="6" id="KW-0812">Transmembrane</keyword>
<comment type="similarity">
    <text evidence="2">Belongs to the TonB family.</text>
</comment>
<dbReference type="InterPro" id="IPR006260">
    <property type="entry name" value="TonB/TolA_C"/>
</dbReference>
<evidence type="ECO:0000256" key="3">
    <source>
        <dbReference type="ARBA" id="ARBA00022448"/>
    </source>
</evidence>
<keyword evidence="8" id="KW-1133">Transmembrane helix</keyword>
<feature type="region of interest" description="Disordered" evidence="10">
    <location>
        <begin position="49"/>
        <end position="143"/>
    </location>
</feature>
<feature type="chain" id="PRO_5003071436" evidence="11">
    <location>
        <begin position="27"/>
        <end position="250"/>
    </location>
</feature>
<dbReference type="Gene3D" id="3.30.1150.10">
    <property type="match status" value="1"/>
</dbReference>
<comment type="subcellular location">
    <subcellularLocation>
        <location evidence="1">Cell inner membrane</location>
        <topology evidence="1">Single-pass membrane protein</topology>
        <orientation evidence="1">Periplasmic side</orientation>
    </subcellularLocation>
</comment>
<evidence type="ECO:0000256" key="5">
    <source>
        <dbReference type="ARBA" id="ARBA00022519"/>
    </source>
</evidence>
<dbReference type="PROSITE" id="PS52015">
    <property type="entry name" value="TONB_CTD"/>
    <property type="match status" value="1"/>
</dbReference>
<evidence type="ECO:0000313" key="13">
    <source>
        <dbReference type="EMBL" id="ADE56480.1"/>
    </source>
</evidence>
<evidence type="ECO:0000256" key="4">
    <source>
        <dbReference type="ARBA" id="ARBA00022475"/>
    </source>
</evidence>
<evidence type="ECO:0000256" key="8">
    <source>
        <dbReference type="ARBA" id="ARBA00022989"/>
    </source>
</evidence>
<dbReference type="Proteomes" id="UP000002366">
    <property type="component" value="Chromosome"/>
</dbReference>